<evidence type="ECO:0000256" key="1">
    <source>
        <dbReference type="SAM" id="MobiDB-lite"/>
    </source>
</evidence>
<organism evidence="3 4">
    <name type="scientific">Mugilogobius chulae</name>
    <name type="common">yellowstripe goby</name>
    <dbReference type="NCBI Taxonomy" id="88201"/>
    <lineage>
        <taxon>Eukaryota</taxon>
        <taxon>Metazoa</taxon>
        <taxon>Chordata</taxon>
        <taxon>Craniata</taxon>
        <taxon>Vertebrata</taxon>
        <taxon>Euteleostomi</taxon>
        <taxon>Actinopterygii</taxon>
        <taxon>Neopterygii</taxon>
        <taxon>Teleostei</taxon>
        <taxon>Neoteleostei</taxon>
        <taxon>Acanthomorphata</taxon>
        <taxon>Gobiaria</taxon>
        <taxon>Gobiiformes</taxon>
        <taxon>Gobioidei</taxon>
        <taxon>Gobiidae</taxon>
        <taxon>Gobionellinae</taxon>
        <taxon>Mugilogobius</taxon>
    </lineage>
</organism>
<keyword evidence="4" id="KW-1185">Reference proteome</keyword>
<accession>A0AAW0P7Q0</accession>
<sequence length="1271" mass="145658">MRMLEDKLSNIIPEEIGNRVKNFIQTAQLAQHSKSKERQIKKFNILLSRKRRDQERKEEKLGNSQKGAESIKNNWVRNLSDRMLTQAEKDVLSKGLNFAVTSNHIPTVDFITATEAAIKKNNMTGSEAADLRLRVTATLNSAKPPPSNITSEERKALTALQKDHSINILPADKGRCTVILNTTDYEAKINNLLEDTSTYQKLKRDPTSGYKKKVIDCLQKLEKEELIDRPMYYRLYPGDAIPCIYGLPKVHKQEVPLRPIVCSTDSITYNVAKYLKTILAPLVGNTEHHVENTQDFVEKVKHLLVDADDTIVSYDVVSLFTCIPTEEALAAVRRRLQEDNTLQERTKLTPSHICNLLDICLNTTYFKFRGNFYRQIHGCAMGSPVSPIVANLYMEEVEKKALTTFPGKPPSHWFRYVDDTFVKIKKQDLEAFTSHINAVDSNIKFTREDSKDNQLAFLDCSAIIGEDGKLQLEVYRKPTHTDQYLLFDSNHPLQHKLGVIRTLQHRAEEVPTSSEGKKKETQHVQKALSACGYPKWAMNRAKRPKKQEKRETETEKKKNGVSIPYVSGLSEKLQRIFRQHDIPVFFKPVNTLRQKLVHPKDKMPTEKQSNVVYSIRCSEESCNEHYIGETKQPLHKRLYQHRREATSGPQSAVHLHLKATKHKFEDSEMTTLKTSTMDHSWMNEGLHRLVAKNFGEKTLKLIRDLENTIRKLADHRNHLRFNLRCRQSSIIPKSLQIKPPVKGRRAEKIWQKNLTLMLNERIRENNVSIKKFKNRAEFLEDKLSNIIPEEIGNRVKNFIQTAQLAQHSKSKERQIKKFNILLSRKRRDQERKEEKLGNSQKGAESIKNNWVRNLSDRMLTQAEKDVLSKGLNFAVTSNHIPTVDFITATEAAIKKNNMTGSEAADLRLRVTATLNSAKPPPSNITSEERKALTALQKDHSINILPADKGRCTVILNTTDYEAKINNLLEDTSTYQKLKRDPTSGYKKKVIDCLQKLEKEELIDRPMYYRLYPGDAIPCIYGLPKVHKQEVPLRPIVCSTDSITYNVAKYLKTILAPLVGNTEHHVENTQDFVEKVKHLLVDADDTIVSYDVVSLFTCIPTEEALAAVRRRLQEDNTLQERTKLTPSHICNLLDICLNTTYFKFRGNFYRQIHGCAMGSPVSPIVANLYMEEVEKKALTTFPGKPPSHWFRYVDDTFVKIKKQDLEAFTSHINAVDSNIKFTREDSKDNQLAFLDCSAIIGEDGKLQLEVYRKPLTQTNTFCLTPITHCSTN</sequence>
<protein>
    <recommendedName>
        <fullName evidence="2">GIY-YIG domain-containing protein</fullName>
    </recommendedName>
</protein>
<dbReference type="PANTHER" id="PTHR21301">
    <property type="entry name" value="REVERSE TRANSCRIPTASE"/>
    <property type="match status" value="1"/>
</dbReference>
<dbReference type="AlphaFoldDB" id="A0AAW0P7Q0"/>
<dbReference type="SUPFAM" id="SSF56672">
    <property type="entry name" value="DNA/RNA polymerases"/>
    <property type="match status" value="2"/>
</dbReference>
<dbReference type="PANTHER" id="PTHR21301:SF11">
    <property type="entry name" value="GIY-YIG DOMAIN-CONTAINING PROTEIN"/>
    <property type="match status" value="1"/>
</dbReference>
<dbReference type="Pfam" id="PF00078">
    <property type="entry name" value="RVT_1"/>
    <property type="match status" value="2"/>
</dbReference>
<proteinExistence type="predicted"/>
<dbReference type="CDD" id="cd00304">
    <property type="entry name" value="RT_like"/>
    <property type="match status" value="2"/>
</dbReference>
<dbReference type="InterPro" id="IPR000477">
    <property type="entry name" value="RT_dom"/>
</dbReference>
<dbReference type="PROSITE" id="PS00028">
    <property type="entry name" value="ZINC_FINGER_C2H2_1"/>
    <property type="match status" value="1"/>
</dbReference>
<dbReference type="Proteomes" id="UP001460270">
    <property type="component" value="Unassembled WGS sequence"/>
</dbReference>
<dbReference type="InterPro" id="IPR043502">
    <property type="entry name" value="DNA/RNA_pol_sf"/>
</dbReference>
<feature type="region of interest" description="Disordered" evidence="1">
    <location>
        <begin position="539"/>
        <end position="559"/>
    </location>
</feature>
<dbReference type="Pfam" id="PF26215">
    <property type="entry name" value="HTH_animal"/>
    <property type="match status" value="1"/>
</dbReference>
<comment type="caution">
    <text evidence="3">The sequence shown here is derived from an EMBL/GenBank/DDBJ whole genome shotgun (WGS) entry which is preliminary data.</text>
</comment>
<dbReference type="EMBL" id="JBBPFD010000007">
    <property type="protein sequence ID" value="KAK7919275.1"/>
    <property type="molecule type" value="Genomic_DNA"/>
</dbReference>
<evidence type="ECO:0000313" key="3">
    <source>
        <dbReference type="EMBL" id="KAK7919275.1"/>
    </source>
</evidence>
<dbReference type="InterPro" id="IPR058912">
    <property type="entry name" value="HTH_animal"/>
</dbReference>
<feature type="compositionally biased region" description="Basic and acidic residues" evidence="1">
    <location>
        <begin position="548"/>
        <end position="558"/>
    </location>
</feature>
<dbReference type="InterPro" id="IPR013087">
    <property type="entry name" value="Znf_C2H2_type"/>
</dbReference>
<reference evidence="4" key="1">
    <citation type="submission" date="2024-04" db="EMBL/GenBank/DDBJ databases">
        <title>Salinicola lusitanus LLJ914,a marine bacterium isolated from the Okinawa Trough.</title>
        <authorList>
            <person name="Li J."/>
        </authorList>
    </citation>
    <scope>NUCLEOTIDE SEQUENCE [LARGE SCALE GENOMIC DNA]</scope>
</reference>
<evidence type="ECO:0000313" key="4">
    <source>
        <dbReference type="Proteomes" id="UP001460270"/>
    </source>
</evidence>
<dbReference type="PROSITE" id="PS50164">
    <property type="entry name" value="GIY_YIG"/>
    <property type="match status" value="1"/>
</dbReference>
<dbReference type="InterPro" id="IPR000305">
    <property type="entry name" value="GIY-YIG_endonuc"/>
</dbReference>
<gene>
    <name evidence="3" type="ORF">WMY93_010559</name>
</gene>
<feature type="domain" description="GIY-YIG" evidence="2">
    <location>
        <begin position="608"/>
        <end position="723"/>
    </location>
</feature>
<name>A0AAW0P7Q0_9GOBI</name>
<evidence type="ECO:0000259" key="2">
    <source>
        <dbReference type="PROSITE" id="PS50164"/>
    </source>
</evidence>